<dbReference type="Pfam" id="PF10098">
    <property type="entry name" value="DUF2336"/>
    <property type="match status" value="1"/>
</dbReference>
<dbReference type="OrthoDB" id="9798569at2"/>
<dbReference type="InterPro" id="IPR014598">
    <property type="entry name" value="UCP035865"/>
</dbReference>
<dbReference type="STRING" id="637679.GCA_001550055_02587"/>
<dbReference type="InterPro" id="IPR019285">
    <property type="entry name" value="DUF2336"/>
</dbReference>
<dbReference type="Gene3D" id="1.25.10.10">
    <property type="entry name" value="Leucine-rich Repeat Variant"/>
    <property type="match status" value="1"/>
</dbReference>
<dbReference type="InterPro" id="IPR016024">
    <property type="entry name" value="ARM-type_fold"/>
</dbReference>
<name>A0A1G6VXV7_9PROT</name>
<dbReference type="InterPro" id="IPR011989">
    <property type="entry name" value="ARM-like"/>
</dbReference>
<dbReference type="EMBL" id="FNAK01000002">
    <property type="protein sequence ID" value="SDD57636.1"/>
    <property type="molecule type" value="Genomic_DNA"/>
</dbReference>
<accession>A0A1G6VXV7</accession>
<dbReference type="AlphaFoldDB" id="A0A1G6VXV7"/>
<gene>
    <name evidence="1" type="ORF">SAMN04488071_0872</name>
</gene>
<proteinExistence type="predicted"/>
<organism evidence="1 2">
    <name type="scientific">Kordiimonas lacus</name>
    <dbReference type="NCBI Taxonomy" id="637679"/>
    <lineage>
        <taxon>Bacteria</taxon>
        <taxon>Pseudomonadati</taxon>
        <taxon>Pseudomonadota</taxon>
        <taxon>Alphaproteobacteria</taxon>
        <taxon>Kordiimonadales</taxon>
        <taxon>Kordiimonadaceae</taxon>
        <taxon>Kordiimonas</taxon>
    </lineage>
</organism>
<dbReference type="PIRSF" id="PIRSF035865">
    <property type="entry name" value="UCP035865"/>
    <property type="match status" value="1"/>
</dbReference>
<reference evidence="1 2" key="1">
    <citation type="submission" date="2016-10" db="EMBL/GenBank/DDBJ databases">
        <authorList>
            <person name="de Groot N.N."/>
        </authorList>
    </citation>
    <scope>NUCLEOTIDE SEQUENCE [LARGE SCALE GENOMIC DNA]</scope>
    <source>
        <strain evidence="1 2">CGMCC 1.9109</strain>
    </source>
</reference>
<evidence type="ECO:0000313" key="1">
    <source>
        <dbReference type="EMBL" id="SDD57636.1"/>
    </source>
</evidence>
<dbReference type="Proteomes" id="UP000183685">
    <property type="component" value="Unassembled WGS sequence"/>
</dbReference>
<evidence type="ECO:0000313" key="2">
    <source>
        <dbReference type="Proteomes" id="UP000183685"/>
    </source>
</evidence>
<sequence length="384" mass="41552">MSGDKALSDSTKLSSADVAKLLQDPNVDNRAAAAAKVASTFGDAALTEGERKIAEDIFRVMLKDASVRVRHALAESLKENPDVPRDVATSLAKDVDEVALPVVEFSSVLTDQDLIEIVRTKGVSVQKAVAGRKDVSEDVADALADSGNEEVVATLVGNEAARIAEKTYDKVLEKFSDSDAVKTPMALRGELPIGVAERLVTMVSEKIRDHIMTHHEVSPAMAADLLLESREKATVSLLEGGQKSATVQELVDQLAENGRLTPTLMLRALCMGDTTFFEVALAKKVGIPVSNAYKLVHDKGELGMKRLFEVAKMPPQFLPMARAALEVADEMLETGGDDREMYRQLMIERVLTAVENDVDTENLDYLIGKLQAVEGSESNESDSK</sequence>
<protein>
    <submittedName>
        <fullName evidence="1">Uncharacterized conserved protein, DUF2336 family</fullName>
    </submittedName>
</protein>
<dbReference type="SUPFAM" id="SSF48371">
    <property type="entry name" value="ARM repeat"/>
    <property type="match status" value="1"/>
</dbReference>
<keyword evidence="2" id="KW-1185">Reference proteome</keyword>
<dbReference type="RefSeq" id="WP_074519304.1">
    <property type="nucleotide sequence ID" value="NZ_FNAK01000002.1"/>
</dbReference>